<dbReference type="EMBL" id="CAFBPJ010000038">
    <property type="protein sequence ID" value="CAB5013147.1"/>
    <property type="molecule type" value="Genomic_DNA"/>
</dbReference>
<name>A0A6J6M9J0_9ZZZZ</name>
<dbReference type="EMBL" id="CAEZWW010000056">
    <property type="protein sequence ID" value="CAB4670840.1"/>
    <property type="molecule type" value="Genomic_DNA"/>
</dbReference>
<reference evidence="1" key="1">
    <citation type="submission" date="2020-05" db="EMBL/GenBank/DDBJ databases">
        <authorList>
            <person name="Chiriac C."/>
            <person name="Salcher M."/>
            <person name="Ghai R."/>
            <person name="Kavagutti S V."/>
        </authorList>
    </citation>
    <scope>NUCLEOTIDE SEQUENCE</scope>
</reference>
<evidence type="ECO:0000313" key="1">
    <source>
        <dbReference type="EMBL" id="CAB4670840.1"/>
    </source>
</evidence>
<gene>
    <name evidence="1" type="ORF">UFOPK2310_00602</name>
    <name evidence="2" type="ORF">UFOPK4092_00500</name>
</gene>
<evidence type="ECO:0000313" key="2">
    <source>
        <dbReference type="EMBL" id="CAB5013147.1"/>
    </source>
</evidence>
<dbReference type="AlphaFoldDB" id="A0A6J6M9J0"/>
<protein>
    <submittedName>
        <fullName evidence="1">Unannotated protein</fullName>
    </submittedName>
</protein>
<accession>A0A6J6M9J0</accession>
<organism evidence="1">
    <name type="scientific">freshwater metagenome</name>
    <dbReference type="NCBI Taxonomy" id="449393"/>
    <lineage>
        <taxon>unclassified sequences</taxon>
        <taxon>metagenomes</taxon>
        <taxon>ecological metagenomes</taxon>
    </lineage>
</organism>
<sequence>MLLHQQSSRDQNGDLFTILDRLKRSPHRDLSFTVTHVTANQPIHRNFALHINFDFVNTRELVWSLDICEGILKLALPRRIRPKCMALGGLTRSVELDQLTSDLLNRLTGTPLRLLPICAAQAVHTW</sequence>
<proteinExistence type="predicted"/>